<dbReference type="EMBL" id="QWEY01000010">
    <property type="protein sequence ID" value="RGP36108.1"/>
    <property type="molecule type" value="Genomic_DNA"/>
</dbReference>
<proteinExistence type="predicted"/>
<dbReference type="PANTHER" id="PTHR43739">
    <property type="entry name" value="XYLOGLUCANASE (EUROFUNG)"/>
    <property type="match status" value="1"/>
</dbReference>
<evidence type="ECO:0000313" key="2">
    <source>
        <dbReference type="Proteomes" id="UP000284547"/>
    </source>
</evidence>
<protein>
    <submittedName>
        <fullName evidence="1">Exo-alpha-sialidase</fullName>
    </submittedName>
</protein>
<dbReference type="InterPro" id="IPR052025">
    <property type="entry name" value="Xyloglucanase_GH74"/>
</dbReference>
<reference evidence="1 2" key="1">
    <citation type="submission" date="2018-08" db="EMBL/GenBank/DDBJ databases">
        <title>Flavobacterium tibetense sp. nov., isolated from a wetland YonghuCo on Tibetan Plateau.</title>
        <authorList>
            <person name="Phurbu D."/>
            <person name="Lu H."/>
            <person name="Xing P."/>
        </authorList>
    </citation>
    <scope>NUCLEOTIDE SEQUENCE [LARGE SCALE GENOMIC DNA]</scope>
    <source>
        <strain evidence="1 2">DJC</strain>
    </source>
</reference>
<dbReference type="SUPFAM" id="SSF110296">
    <property type="entry name" value="Oligoxyloglucan reducing end-specific cellobiohydrolase"/>
    <property type="match status" value="1"/>
</dbReference>
<dbReference type="RefSeq" id="WP_118155062.1">
    <property type="nucleotide sequence ID" value="NZ_QWEY01000010.1"/>
</dbReference>
<dbReference type="Proteomes" id="UP000284547">
    <property type="component" value="Unassembled WGS sequence"/>
</dbReference>
<keyword evidence="2" id="KW-1185">Reference proteome</keyword>
<dbReference type="GO" id="GO:0010411">
    <property type="term" value="P:xyloglucan metabolic process"/>
    <property type="evidence" value="ECO:0007669"/>
    <property type="project" value="TreeGrafter"/>
</dbReference>
<dbReference type="Gene3D" id="2.130.10.10">
    <property type="entry name" value="YVTN repeat-like/Quinoprotein amine dehydrogenase"/>
    <property type="match status" value="1"/>
</dbReference>
<sequence length="352" mass="38014">MGRATLLVGTTKGLFLLYGRDGWRVEGPFCDGMGINHALAEGTQIWAAGGGGWFPAGVWRRRNGGWSLSGEGFDGGVQSVWSLARDGDRLLAGTKPAALYESRDEGATWGKLPGLNAVPGADHWQPGAAGLTLHTILTDGKGGIWVGISAAGVFHSADGGVTWESRNRRSNRPGPAGALARHWEGEEFRREDEIFHCVHNMMWGAEKGLIYMQNHQGVYRSRDGAQSWEEVTAGLPSTFGFPVGAHPHDPGTIWTFPLNGDSEGRFPPGASAAVWRSRDGGESWQDMREGLPVKDCFFTVLRQGMAVDRHDPAGVYFGTNSGSVFASEDEGDSWQEIARHLPTILCVEVAVE</sequence>
<evidence type="ECO:0000313" key="1">
    <source>
        <dbReference type="EMBL" id="RGP36108.1"/>
    </source>
</evidence>
<dbReference type="AlphaFoldDB" id="A0A411YZ75"/>
<dbReference type="OrthoDB" id="9764804at2"/>
<organism evidence="1 2">
    <name type="scientific">Pseudotabrizicola alkalilacus</name>
    <dbReference type="NCBI Taxonomy" id="2305252"/>
    <lineage>
        <taxon>Bacteria</taxon>
        <taxon>Pseudomonadati</taxon>
        <taxon>Pseudomonadota</taxon>
        <taxon>Alphaproteobacteria</taxon>
        <taxon>Rhodobacterales</taxon>
        <taxon>Paracoccaceae</taxon>
        <taxon>Pseudotabrizicola</taxon>
    </lineage>
</organism>
<gene>
    <name evidence="1" type="ORF">D1012_17025</name>
</gene>
<name>A0A411YZ75_9RHOB</name>
<dbReference type="InterPro" id="IPR015943">
    <property type="entry name" value="WD40/YVTN_repeat-like_dom_sf"/>
</dbReference>
<dbReference type="CDD" id="cd15482">
    <property type="entry name" value="Sialidase_non-viral"/>
    <property type="match status" value="1"/>
</dbReference>
<comment type="caution">
    <text evidence="1">The sequence shown here is derived from an EMBL/GenBank/DDBJ whole genome shotgun (WGS) entry which is preliminary data.</text>
</comment>
<accession>A0A411YZ75</accession>
<dbReference type="PANTHER" id="PTHR43739:SF5">
    <property type="entry name" value="EXO-ALPHA-SIALIDASE"/>
    <property type="match status" value="1"/>
</dbReference>